<reference evidence="1 2" key="1">
    <citation type="submission" date="2020-08" db="EMBL/GenBank/DDBJ databases">
        <title>Genomic Encyclopedia of Type Strains, Phase IV (KMG-V): Genome sequencing to study the core and pangenomes of soil and plant-associated prokaryotes.</title>
        <authorList>
            <person name="Whitman W."/>
        </authorList>
    </citation>
    <scope>NUCLEOTIDE SEQUENCE [LARGE SCALE GENOMIC DNA]</scope>
    <source>
        <strain evidence="1 2">SEMIA 4013</strain>
    </source>
</reference>
<sequence>MSTSTAIVQATAAIVVERPVVMLAGSPKPVVA</sequence>
<evidence type="ECO:0000313" key="1">
    <source>
        <dbReference type="EMBL" id="MBB6207060.1"/>
    </source>
</evidence>
<comment type="caution">
    <text evidence="1">The sequence shown here is derived from an EMBL/GenBank/DDBJ whole genome shotgun (WGS) entry which is preliminary data.</text>
</comment>
<protein>
    <submittedName>
        <fullName evidence="1">Uncharacterized protein</fullName>
    </submittedName>
</protein>
<gene>
    <name evidence="1" type="ORF">GGD69_007965</name>
</gene>
<dbReference type="AlphaFoldDB" id="A0AAW3VAW0"/>
<evidence type="ECO:0000313" key="2">
    <source>
        <dbReference type="Proteomes" id="UP000518681"/>
    </source>
</evidence>
<accession>A0AAW3VAW0</accession>
<dbReference type="EMBL" id="JACIIK010000022">
    <property type="protein sequence ID" value="MBB6207060.1"/>
    <property type="molecule type" value="Genomic_DNA"/>
</dbReference>
<organism evidence="1 2">
    <name type="scientific">Paraburkholderia fungorum</name>
    <dbReference type="NCBI Taxonomy" id="134537"/>
    <lineage>
        <taxon>Bacteria</taxon>
        <taxon>Pseudomonadati</taxon>
        <taxon>Pseudomonadota</taxon>
        <taxon>Betaproteobacteria</taxon>
        <taxon>Burkholderiales</taxon>
        <taxon>Burkholderiaceae</taxon>
        <taxon>Paraburkholderia</taxon>
    </lineage>
</organism>
<dbReference type="Proteomes" id="UP000518681">
    <property type="component" value="Unassembled WGS sequence"/>
</dbReference>
<name>A0AAW3VAW0_9BURK</name>
<proteinExistence type="predicted"/>